<keyword evidence="5 7" id="KW-0975">Bacterial flagellum</keyword>
<dbReference type="InterPro" id="IPR000527">
    <property type="entry name" value="Flag_Lring"/>
</dbReference>
<comment type="caution">
    <text evidence="9">The sequence shown here is derived from an EMBL/GenBank/DDBJ whole genome shotgun (WGS) entry which is preliminary data.</text>
</comment>
<comment type="function">
    <text evidence="1 7">Assembles around the rod to form the L-ring and probably protects the motor/basal body from shearing forces during rotation.</text>
</comment>
<dbReference type="GO" id="GO:0071973">
    <property type="term" value="P:bacterial-type flagellum-dependent cell motility"/>
    <property type="evidence" value="ECO:0007669"/>
    <property type="project" value="InterPro"/>
</dbReference>
<evidence type="ECO:0000313" key="10">
    <source>
        <dbReference type="Proteomes" id="UP000015347"/>
    </source>
</evidence>
<keyword evidence="9" id="KW-0969">Cilium</keyword>
<feature type="signal peptide" evidence="8">
    <location>
        <begin position="1"/>
        <end position="19"/>
    </location>
</feature>
<dbReference type="NCBIfam" id="NF001305">
    <property type="entry name" value="PRK00249.1-5"/>
    <property type="match status" value="1"/>
</dbReference>
<evidence type="ECO:0000256" key="4">
    <source>
        <dbReference type="ARBA" id="ARBA00023136"/>
    </source>
</evidence>
<dbReference type="PROSITE" id="PS51257">
    <property type="entry name" value="PROKAR_LIPOPROTEIN"/>
    <property type="match status" value="1"/>
</dbReference>
<feature type="chain" id="PRO_5008975926" description="Flagellar L-ring protein" evidence="8">
    <location>
        <begin position="20"/>
        <end position="254"/>
    </location>
</feature>
<dbReference type="PANTHER" id="PTHR34933">
    <property type="entry name" value="FLAGELLAR L-RING PROTEIN"/>
    <property type="match status" value="1"/>
</dbReference>
<comment type="similarity">
    <text evidence="2 7">Belongs to the FlgH family.</text>
</comment>
<dbReference type="eggNOG" id="COG2063">
    <property type="taxonomic scope" value="Bacteria"/>
</dbReference>
<comment type="subunit">
    <text evidence="7">The basal body constitutes a major portion of the flagellar organelle and consists of four rings (L,P,S, and M) mounted on a central rod.</text>
</comment>
<reference evidence="10" key="1">
    <citation type="journal article" date="2014" name="Stand. Genomic Sci.">
        <title>Genome sequence of the exopolysaccharide-producing Salipiger mucosus type strain (DSM 16094(T)), a moderately halophilic member of the Roseobacter clade.</title>
        <authorList>
            <person name="Riedel T."/>
            <person name="Spring S."/>
            <person name="Fiebig A."/>
            <person name="Petersen J."/>
            <person name="Kyrpides N.C."/>
            <person name="Goker M."/>
            <person name="Klenk H.P."/>
        </authorList>
    </citation>
    <scope>NUCLEOTIDE SEQUENCE [LARGE SCALE GENOMIC DNA]</scope>
    <source>
        <strain evidence="10">DSM 16094</strain>
    </source>
</reference>
<dbReference type="RefSeq" id="WP_020040014.1">
    <property type="nucleotide sequence ID" value="NZ_KE557281.1"/>
</dbReference>
<dbReference type="PRINTS" id="PR01008">
    <property type="entry name" value="FLGLRINGFLGH"/>
</dbReference>
<evidence type="ECO:0000256" key="2">
    <source>
        <dbReference type="ARBA" id="ARBA00006929"/>
    </source>
</evidence>
<dbReference type="GO" id="GO:0009279">
    <property type="term" value="C:cell outer membrane"/>
    <property type="evidence" value="ECO:0007669"/>
    <property type="project" value="UniProtKB-SubCell"/>
</dbReference>
<dbReference type="GO" id="GO:0003774">
    <property type="term" value="F:cytoskeletal motor activity"/>
    <property type="evidence" value="ECO:0007669"/>
    <property type="project" value="InterPro"/>
</dbReference>
<organism evidence="9 10">
    <name type="scientific">Salipiger mucosus DSM 16094</name>
    <dbReference type="NCBI Taxonomy" id="1123237"/>
    <lineage>
        <taxon>Bacteria</taxon>
        <taxon>Pseudomonadati</taxon>
        <taxon>Pseudomonadota</taxon>
        <taxon>Alphaproteobacteria</taxon>
        <taxon>Rhodobacterales</taxon>
        <taxon>Roseobacteraceae</taxon>
        <taxon>Salipiger</taxon>
    </lineage>
</organism>
<dbReference type="GO" id="GO:0009427">
    <property type="term" value="C:bacterial-type flagellum basal body, distal rod, L ring"/>
    <property type="evidence" value="ECO:0007669"/>
    <property type="project" value="InterPro"/>
</dbReference>
<evidence type="ECO:0000256" key="8">
    <source>
        <dbReference type="SAM" id="SignalP"/>
    </source>
</evidence>
<evidence type="ECO:0000256" key="7">
    <source>
        <dbReference type="HAMAP-Rule" id="MF_00415"/>
    </source>
</evidence>
<dbReference type="PANTHER" id="PTHR34933:SF1">
    <property type="entry name" value="FLAGELLAR L-RING PROTEIN"/>
    <property type="match status" value="1"/>
</dbReference>
<dbReference type="STRING" id="1123237.Salmuc_03359"/>
<dbReference type="HAMAP" id="MF_00415">
    <property type="entry name" value="FlgH"/>
    <property type="match status" value="1"/>
</dbReference>
<dbReference type="AlphaFoldDB" id="S9QDQ0"/>
<dbReference type="OrthoDB" id="9789227at2"/>
<gene>
    <name evidence="7" type="primary">flgH</name>
    <name evidence="9" type="ORF">Salmuc_03359</name>
</gene>
<evidence type="ECO:0000256" key="3">
    <source>
        <dbReference type="ARBA" id="ARBA00022729"/>
    </source>
</evidence>
<accession>S9QDQ0</accession>
<keyword evidence="9" id="KW-0966">Cell projection</keyword>
<comment type="subcellular location">
    <subcellularLocation>
        <location evidence="7">Cell outer membrane</location>
        <topology evidence="7">Lipid-anchor</topology>
    </subcellularLocation>
    <subcellularLocation>
        <location evidence="7">Bacterial flagellum basal body</location>
    </subcellularLocation>
</comment>
<keyword evidence="3 7" id="KW-0732">Signal</keyword>
<dbReference type="Proteomes" id="UP000015347">
    <property type="component" value="Unassembled WGS sequence"/>
</dbReference>
<evidence type="ECO:0000313" key="9">
    <source>
        <dbReference type="EMBL" id="EPX78037.1"/>
    </source>
</evidence>
<proteinExistence type="inferred from homology"/>
<keyword evidence="6 7" id="KW-0998">Cell outer membrane</keyword>
<name>S9QDQ0_9RHOB</name>
<protein>
    <recommendedName>
        <fullName evidence="7">Flagellar L-ring protein</fullName>
    </recommendedName>
    <alternativeName>
        <fullName evidence="7">Basal body L-ring protein</fullName>
    </alternativeName>
</protein>
<keyword evidence="4 7" id="KW-0472">Membrane</keyword>
<keyword evidence="10" id="KW-1185">Reference proteome</keyword>
<dbReference type="Pfam" id="PF02107">
    <property type="entry name" value="FlgH"/>
    <property type="match status" value="1"/>
</dbReference>
<sequence>MKHLRIATAVSLAALTLSACELQNVGQEPELSEIRIDGATHPEANSISVPMPDQEPERTLERAEGTSLWAAGSGSFFNDQRADKVGDILTVNIEIQDEASLSNETEVERSSDTEVGFPGFFGYGSRITEVLPGVGAEELPADGPVVDLGSTNSSEGSGSVDRNEEISLKVAAMVIDKLPNGNLVIAGRQEVRVNYELRELRVAGLVRREDISAENTIAYDKIAEARIAYGGKGSISRAQKPRYGQEALDIVLPY</sequence>
<dbReference type="EMBL" id="APVH01000042">
    <property type="protein sequence ID" value="EPX78037.1"/>
    <property type="molecule type" value="Genomic_DNA"/>
</dbReference>
<keyword evidence="7" id="KW-0449">Lipoprotein</keyword>
<keyword evidence="9" id="KW-0282">Flagellum</keyword>
<evidence type="ECO:0000256" key="6">
    <source>
        <dbReference type="ARBA" id="ARBA00023237"/>
    </source>
</evidence>
<evidence type="ECO:0000256" key="1">
    <source>
        <dbReference type="ARBA" id="ARBA00002591"/>
    </source>
</evidence>
<dbReference type="HOGENOM" id="CLU_069313_1_2_5"/>
<evidence type="ECO:0000256" key="5">
    <source>
        <dbReference type="ARBA" id="ARBA00023143"/>
    </source>
</evidence>